<reference evidence="4 5" key="2">
    <citation type="submission" date="2018-03" db="EMBL/GenBank/DDBJ databases">
        <title>The ancient ancestry and fast evolution of plastids.</title>
        <authorList>
            <person name="Moore K.R."/>
            <person name="Magnabosco C."/>
            <person name="Momper L."/>
            <person name="Gold D.A."/>
            <person name="Bosak T."/>
            <person name="Fournier G.P."/>
        </authorList>
    </citation>
    <scope>NUCLEOTIDE SEQUENCE [LARGE SCALE GENOMIC DNA]</scope>
    <source>
        <strain evidence="4 5">ULC18</strain>
    </source>
</reference>
<feature type="domain" description="PAS" evidence="3">
    <location>
        <begin position="151"/>
        <end position="222"/>
    </location>
</feature>
<feature type="region of interest" description="Disordered" evidence="2">
    <location>
        <begin position="112"/>
        <end position="140"/>
    </location>
</feature>
<dbReference type="InterPro" id="IPR000014">
    <property type="entry name" value="PAS"/>
</dbReference>
<dbReference type="OrthoDB" id="9124519at2"/>
<protein>
    <recommendedName>
        <fullName evidence="3">PAS domain-containing protein</fullName>
    </recommendedName>
</protein>
<dbReference type="Pfam" id="PF08448">
    <property type="entry name" value="PAS_4"/>
    <property type="match status" value="1"/>
</dbReference>
<dbReference type="NCBIfam" id="TIGR00229">
    <property type="entry name" value="sensory_box"/>
    <property type="match status" value="2"/>
</dbReference>
<evidence type="ECO:0000259" key="3">
    <source>
        <dbReference type="PROSITE" id="PS50112"/>
    </source>
</evidence>
<feature type="compositionally biased region" description="Polar residues" evidence="2">
    <location>
        <begin position="124"/>
        <end position="137"/>
    </location>
</feature>
<dbReference type="InterPro" id="IPR052155">
    <property type="entry name" value="Biofilm_reg_signaling"/>
</dbReference>
<feature type="domain" description="PAS" evidence="3">
    <location>
        <begin position="278"/>
        <end position="322"/>
    </location>
</feature>
<dbReference type="InterPro" id="IPR013656">
    <property type="entry name" value="PAS_4"/>
</dbReference>
<name>A0A2T1EGE0_9CYAN</name>
<dbReference type="PANTHER" id="PTHR44757:SF2">
    <property type="entry name" value="BIOFILM ARCHITECTURE MAINTENANCE PROTEIN MBAA"/>
    <property type="match status" value="1"/>
</dbReference>
<dbReference type="RefSeq" id="WP_106255462.1">
    <property type="nucleotide sequence ID" value="NZ_CAWNSW010000125.1"/>
</dbReference>
<keyword evidence="1" id="KW-0175">Coiled coil</keyword>
<dbReference type="AlphaFoldDB" id="A0A2T1EGE0"/>
<dbReference type="SUPFAM" id="SSF55785">
    <property type="entry name" value="PYP-like sensor domain (PAS domain)"/>
    <property type="match status" value="2"/>
</dbReference>
<evidence type="ECO:0000313" key="5">
    <source>
        <dbReference type="Proteomes" id="UP000239576"/>
    </source>
</evidence>
<dbReference type="CDD" id="cd00130">
    <property type="entry name" value="PAS"/>
    <property type="match status" value="2"/>
</dbReference>
<organism evidence="4 5">
    <name type="scientific">Stenomitos frigidus ULC18</name>
    <dbReference type="NCBI Taxonomy" id="2107698"/>
    <lineage>
        <taxon>Bacteria</taxon>
        <taxon>Bacillati</taxon>
        <taxon>Cyanobacteriota</taxon>
        <taxon>Cyanophyceae</taxon>
        <taxon>Leptolyngbyales</taxon>
        <taxon>Leptolyngbyaceae</taxon>
        <taxon>Stenomitos</taxon>
    </lineage>
</organism>
<comment type="caution">
    <text evidence="4">The sequence shown here is derived from an EMBL/GenBank/DDBJ whole genome shotgun (WGS) entry which is preliminary data.</text>
</comment>
<accession>A0A2T1EGE0</accession>
<dbReference type="Pfam" id="PF13426">
    <property type="entry name" value="PAS_9"/>
    <property type="match status" value="1"/>
</dbReference>
<proteinExistence type="predicted"/>
<dbReference type="PANTHER" id="PTHR44757">
    <property type="entry name" value="DIGUANYLATE CYCLASE DGCP"/>
    <property type="match status" value="1"/>
</dbReference>
<reference evidence="5" key="1">
    <citation type="submission" date="2018-02" db="EMBL/GenBank/DDBJ databases">
        <authorList>
            <person name="Moore K."/>
            <person name="Momper L."/>
        </authorList>
    </citation>
    <scope>NUCLEOTIDE SEQUENCE [LARGE SCALE GENOMIC DNA]</scope>
    <source>
        <strain evidence="5">ULC18</strain>
    </source>
</reference>
<dbReference type="PROSITE" id="PS50112">
    <property type="entry name" value="PAS"/>
    <property type="match status" value="2"/>
</dbReference>
<dbReference type="InterPro" id="IPR035965">
    <property type="entry name" value="PAS-like_dom_sf"/>
</dbReference>
<evidence type="ECO:0000256" key="1">
    <source>
        <dbReference type="SAM" id="Coils"/>
    </source>
</evidence>
<dbReference type="EMBL" id="PVWK01000031">
    <property type="protein sequence ID" value="PSB31830.1"/>
    <property type="molecule type" value="Genomic_DNA"/>
</dbReference>
<dbReference type="Proteomes" id="UP000239576">
    <property type="component" value="Unassembled WGS sequence"/>
</dbReference>
<evidence type="ECO:0000256" key="2">
    <source>
        <dbReference type="SAM" id="MobiDB-lite"/>
    </source>
</evidence>
<gene>
    <name evidence="4" type="ORF">C7B82_06295</name>
</gene>
<sequence length="407" mass="45415">MTSKSMTFRFPIPLAQAIEAQARATGRDRTSVVADALVQVFGLSLPTKAPITIDMLQQQIEQVESSITGLAERLATLQQTTPTDSHTPSRLDLLEQFGYALEASLLTALRDSQSDPAPAKGRMRSSSPAVSSLQHTSEQPDRLQFAGLEPQTCLLESILATMTDPIFVCDRAQRLLYINPLGARSLGLEQNTALQQTIQAFALPPELKAQLTLQLEAVFTTGRSITSEISITTPLYGLRDYEYSLSPIQGSIEYIEAVLFSTQDITKHKQVEAVLKAAEANYQNLFESTNDSILILDALTWRPLNANTNASNRLGYTRQELLQLEIDTIFPRWHGEIVFDLSQRLQTHGKSVCERYLRHKNGTDIPVEVHSRLIEYGDRLAIQSFIRELSKFRSPDVDRSQRTTAQP</sequence>
<keyword evidence="5" id="KW-1185">Reference proteome</keyword>
<evidence type="ECO:0000313" key="4">
    <source>
        <dbReference type="EMBL" id="PSB31830.1"/>
    </source>
</evidence>
<dbReference type="SMART" id="SM00091">
    <property type="entry name" value="PAS"/>
    <property type="match status" value="2"/>
</dbReference>
<feature type="coiled-coil region" evidence="1">
    <location>
        <begin position="53"/>
        <end position="80"/>
    </location>
</feature>
<dbReference type="Gene3D" id="3.30.450.20">
    <property type="entry name" value="PAS domain"/>
    <property type="match status" value="2"/>
</dbReference>